<name>A0AAV2NFB9_9HYME</name>
<accession>A0AAV2NFB9</accession>
<gene>
    <name evidence="2" type="ORF">LPLAT_LOCUS4551</name>
</gene>
<dbReference type="EMBL" id="OZ034837">
    <property type="protein sequence ID" value="CAL1678774.1"/>
    <property type="molecule type" value="Genomic_DNA"/>
</dbReference>
<dbReference type="AlphaFoldDB" id="A0AAV2NFB9"/>
<protein>
    <submittedName>
        <fullName evidence="2">Uncharacterized protein</fullName>
    </submittedName>
</protein>
<evidence type="ECO:0000256" key="1">
    <source>
        <dbReference type="SAM" id="MobiDB-lite"/>
    </source>
</evidence>
<evidence type="ECO:0000313" key="3">
    <source>
        <dbReference type="Proteomes" id="UP001497644"/>
    </source>
</evidence>
<proteinExistence type="predicted"/>
<feature type="compositionally biased region" description="Basic and acidic residues" evidence="1">
    <location>
        <begin position="56"/>
        <end position="66"/>
    </location>
</feature>
<evidence type="ECO:0000313" key="2">
    <source>
        <dbReference type="EMBL" id="CAL1678774.1"/>
    </source>
</evidence>
<organism evidence="2 3">
    <name type="scientific">Lasius platythorax</name>
    <dbReference type="NCBI Taxonomy" id="488582"/>
    <lineage>
        <taxon>Eukaryota</taxon>
        <taxon>Metazoa</taxon>
        <taxon>Ecdysozoa</taxon>
        <taxon>Arthropoda</taxon>
        <taxon>Hexapoda</taxon>
        <taxon>Insecta</taxon>
        <taxon>Pterygota</taxon>
        <taxon>Neoptera</taxon>
        <taxon>Endopterygota</taxon>
        <taxon>Hymenoptera</taxon>
        <taxon>Apocrita</taxon>
        <taxon>Aculeata</taxon>
        <taxon>Formicoidea</taxon>
        <taxon>Formicidae</taxon>
        <taxon>Formicinae</taxon>
        <taxon>Lasius</taxon>
        <taxon>Lasius</taxon>
    </lineage>
</organism>
<keyword evidence="3" id="KW-1185">Reference proteome</keyword>
<dbReference type="Proteomes" id="UP001497644">
    <property type="component" value="Chromosome 14"/>
</dbReference>
<feature type="region of interest" description="Disordered" evidence="1">
    <location>
        <begin position="1"/>
        <end position="80"/>
    </location>
</feature>
<feature type="compositionally biased region" description="Low complexity" evidence="1">
    <location>
        <begin position="36"/>
        <end position="46"/>
    </location>
</feature>
<feature type="compositionally biased region" description="Basic residues" evidence="1">
    <location>
        <begin position="1"/>
        <end position="10"/>
    </location>
</feature>
<reference evidence="2" key="1">
    <citation type="submission" date="2024-04" db="EMBL/GenBank/DDBJ databases">
        <authorList>
            <consortium name="Molecular Ecology Group"/>
        </authorList>
    </citation>
    <scope>NUCLEOTIDE SEQUENCE</scope>
</reference>
<sequence length="80" mass="8887">MSEAHRKCRSSRNWGGGWRATGSHTAPRRPASLNISRPPFSSSSSPSDPPFPRPRHATDSLPDDKLPFQLATPTCDRHYC</sequence>